<dbReference type="AlphaFoldDB" id="I4EJT6"/>
<dbReference type="Proteomes" id="UP000004221">
    <property type="component" value="Unassembled WGS sequence"/>
</dbReference>
<dbReference type="SUPFAM" id="SSF50974">
    <property type="entry name" value="Nitrous oxide reductase, N-terminal domain"/>
    <property type="match status" value="1"/>
</dbReference>
<gene>
    <name evidence="1" type="ORF">NITHO_4230003</name>
</gene>
<sequence length="377" mass="41859">MLNIDTLQERVYKNVPVGFPSSRLPAYAVTVDPQGRFVYTVQSYPTTITRIDLQSDARTALLSNDHRMILTFSPDRSRVALVDTPYGQPTVTSVRELATGTEARFTNVGWLAWEASPFTPPTLQAWDRVWNREDLPVAAGKVSRTWVWGPAPFATEQELFDQAPGGRRAVRYFDKSRMEVTNPGGDQSSPWYVTNGLLVRELISGQLQVGENRYIDREPAGMPVTGDPDDANGPIYASLRALLTAPPVPVGSEIRATIDRQGTVGGNGRGGVSAAILVGETNHTVADVFWTYLNSQGPVWDGANFVDGRLFDPTFFATGFPITEPYWTRVKVAGQVKDVLLQCFERRCLTYTPDNPDGWKVEMGNVGQHYHRWRYGG</sequence>
<keyword evidence="2" id="KW-1185">Reference proteome</keyword>
<comment type="caution">
    <text evidence="1">The sequence shown here is derived from an EMBL/GenBank/DDBJ whole genome shotgun (WGS) entry which is preliminary data.</text>
</comment>
<reference evidence="1 2" key="1">
    <citation type="journal article" date="2012" name="ISME J.">
        <title>Nitrification expanded: discovery, physiology and genomics of a nitrite-oxidizing bacterium from the phylum Chloroflexi.</title>
        <authorList>
            <person name="Sorokin D.Y."/>
            <person name="Lucker S."/>
            <person name="Vejmelkova D."/>
            <person name="Kostrikina N.A."/>
            <person name="Kleerebezem R."/>
            <person name="Rijpstra W.I."/>
            <person name="Damste J.S."/>
            <person name="Le Paslier D."/>
            <person name="Muyzer G."/>
            <person name="Wagner M."/>
            <person name="van Loosdrecht M.C."/>
            <person name="Daims H."/>
        </authorList>
    </citation>
    <scope>NUCLEOTIDE SEQUENCE [LARGE SCALE GENOMIC DNA]</scope>
    <source>
        <strain evidence="2">none</strain>
    </source>
</reference>
<dbReference type="Gene3D" id="2.130.10.10">
    <property type="entry name" value="YVTN repeat-like/Quinoprotein amine dehydrogenase"/>
    <property type="match status" value="1"/>
</dbReference>
<protein>
    <submittedName>
        <fullName evidence="1">Uncharacterized protein</fullName>
    </submittedName>
</protein>
<evidence type="ECO:0000313" key="1">
    <source>
        <dbReference type="EMBL" id="CCF84948.1"/>
    </source>
</evidence>
<proteinExistence type="predicted"/>
<name>I4EJT6_9BACT</name>
<dbReference type="InterPro" id="IPR015943">
    <property type="entry name" value="WD40/YVTN_repeat-like_dom_sf"/>
</dbReference>
<dbReference type="InterPro" id="IPR011045">
    <property type="entry name" value="N2O_reductase_N"/>
</dbReference>
<evidence type="ECO:0000313" key="2">
    <source>
        <dbReference type="Proteomes" id="UP000004221"/>
    </source>
</evidence>
<dbReference type="EMBL" id="CAGS01000361">
    <property type="protein sequence ID" value="CCF84948.1"/>
    <property type="molecule type" value="Genomic_DNA"/>
</dbReference>
<organism evidence="1 2">
    <name type="scientific">Nitrolancea hollandica Lb</name>
    <dbReference type="NCBI Taxonomy" id="1129897"/>
    <lineage>
        <taxon>Bacteria</taxon>
        <taxon>Pseudomonadati</taxon>
        <taxon>Thermomicrobiota</taxon>
        <taxon>Thermomicrobia</taxon>
        <taxon>Sphaerobacterales</taxon>
        <taxon>Sphaerobacterineae</taxon>
        <taxon>Sphaerobacteraceae</taxon>
        <taxon>Nitrolancea</taxon>
    </lineage>
</organism>
<accession>I4EJT6</accession>